<evidence type="ECO:0000259" key="1">
    <source>
        <dbReference type="Pfam" id="PF13966"/>
    </source>
</evidence>
<dbReference type="Proteomes" id="UP001280121">
    <property type="component" value="Unassembled WGS sequence"/>
</dbReference>
<comment type="caution">
    <text evidence="2">The sequence shown here is derived from an EMBL/GenBank/DDBJ whole genome shotgun (WGS) entry which is preliminary data.</text>
</comment>
<dbReference type="Pfam" id="PF13966">
    <property type="entry name" value="zf-RVT"/>
    <property type="match status" value="1"/>
</dbReference>
<gene>
    <name evidence="2" type="ORF">Ddye_025715</name>
</gene>
<keyword evidence="3" id="KW-1185">Reference proteome</keyword>
<dbReference type="EMBL" id="JANJYI010000008">
    <property type="protein sequence ID" value="KAK2637920.1"/>
    <property type="molecule type" value="Genomic_DNA"/>
</dbReference>
<proteinExistence type="predicted"/>
<organism evidence="2 3">
    <name type="scientific">Dipteronia dyeriana</name>
    <dbReference type="NCBI Taxonomy" id="168575"/>
    <lineage>
        <taxon>Eukaryota</taxon>
        <taxon>Viridiplantae</taxon>
        <taxon>Streptophyta</taxon>
        <taxon>Embryophyta</taxon>
        <taxon>Tracheophyta</taxon>
        <taxon>Spermatophyta</taxon>
        <taxon>Magnoliopsida</taxon>
        <taxon>eudicotyledons</taxon>
        <taxon>Gunneridae</taxon>
        <taxon>Pentapetalae</taxon>
        <taxon>rosids</taxon>
        <taxon>malvids</taxon>
        <taxon>Sapindales</taxon>
        <taxon>Sapindaceae</taxon>
        <taxon>Hippocastanoideae</taxon>
        <taxon>Acereae</taxon>
        <taxon>Dipteronia</taxon>
    </lineage>
</organism>
<reference evidence="2" key="1">
    <citation type="journal article" date="2023" name="Plant J.">
        <title>Genome sequences and population genomics provide insights into the demographic history, inbreeding, and mutation load of two 'living fossil' tree species of Dipteronia.</title>
        <authorList>
            <person name="Feng Y."/>
            <person name="Comes H.P."/>
            <person name="Chen J."/>
            <person name="Zhu S."/>
            <person name="Lu R."/>
            <person name="Zhang X."/>
            <person name="Li P."/>
            <person name="Qiu J."/>
            <person name="Olsen K.M."/>
            <person name="Qiu Y."/>
        </authorList>
    </citation>
    <scope>NUCLEOTIDE SEQUENCE</scope>
    <source>
        <strain evidence="2">KIB01</strain>
    </source>
</reference>
<sequence>MAYWWKNFWKLNVPSKIKVFLWKVCHDWIPTNFNLARRRVHIDGLCSFYKISMETTFHALWECNRLKKTRREWLVQVSAIGVDPNNFFDYIFNYFYKISRDQKELFCVVVWRIWFGRNSHLYGSMPVDLSDTIRWSKKFLQDYQSANDNRRKISDKE</sequence>
<feature type="domain" description="Reverse transcriptase zinc-binding" evidence="1">
    <location>
        <begin position="3"/>
        <end position="67"/>
    </location>
</feature>
<name>A0AAD9WPV4_9ROSI</name>
<dbReference type="InterPro" id="IPR026960">
    <property type="entry name" value="RVT-Znf"/>
</dbReference>
<accession>A0AAD9WPV4</accession>
<evidence type="ECO:0000313" key="2">
    <source>
        <dbReference type="EMBL" id="KAK2637920.1"/>
    </source>
</evidence>
<evidence type="ECO:0000313" key="3">
    <source>
        <dbReference type="Proteomes" id="UP001280121"/>
    </source>
</evidence>
<dbReference type="AlphaFoldDB" id="A0AAD9WPV4"/>
<protein>
    <recommendedName>
        <fullName evidence="1">Reverse transcriptase zinc-binding domain-containing protein</fullName>
    </recommendedName>
</protein>